<protein>
    <submittedName>
        <fullName evidence="1">Chromosome 14 open reading frame 101</fullName>
    </submittedName>
</protein>
<accession>A0A1A8P4Z7</accession>
<reference evidence="1" key="1">
    <citation type="submission" date="2016-05" db="EMBL/GenBank/DDBJ databases">
        <authorList>
            <person name="Lavstsen T."/>
            <person name="Jespersen J.S."/>
        </authorList>
    </citation>
    <scope>NUCLEOTIDE SEQUENCE</scope>
    <source>
        <tissue evidence="1">Brain</tissue>
    </source>
</reference>
<dbReference type="EMBL" id="HAEG01006218">
    <property type="protein sequence ID" value="SBR76149.1"/>
    <property type="molecule type" value="Transcribed_RNA"/>
</dbReference>
<sequence length="51" mass="5895">QPIQTTPRTGTRTWRWRARGCSAQVTEATVQMACWPAAFITSLFTWRRTPL</sequence>
<name>A0A1A8P4Z7_9TELE</name>
<gene>
    <name evidence="1" type="primary">C14ORF101</name>
</gene>
<proteinExistence type="predicted"/>
<feature type="non-terminal residue" evidence="1">
    <location>
        <position position="51"/>
    </location>
</feature>
<evidence type="ECO:0000313" key="1">
    <source>
        <dbReference type="EMBL" id="SBR76149.1"/>
    </source>
</evidence>
<reference evidence="1" key="2">
    <citation type="submission" date="2016-06" db="EMBL/GenBank/DDBJ databases">
        <title>The genome of a short-lived fish provides insights into sex chromosome evolution and the genetic control of aging.</title>
        <authorList>
            <person name="Reichwald K."/>
            <person name="Felder M."/>
            <person name="Petzold A."/>
            <person name="Koch P."/>
            <person name="Groth M."/>
            <person name="Platzer M."/>
        </authorList>
    </citation>
    <scope>NUCLEOTIDE SEQUENCE</scope>
    <source>
        <tissue evidence="1">Brain</tissue>
    </source>
</reference>
<dbReference type="AlphaFoldDB" id="A0A1A8P4Z7"/>
<organism evidence="1">
    <name type="scientific">Nothobranchius pienaari</name>
    <dbReference type="NCBI Taxonomy" id="704102"/>
    <lineage>
        <taxon>Eukaryota</taxon>
        <taxon>Metazoa</taxon>
        <taxon>Chordata</taxon>
        <taxon>Craniata</taxon>
        <taxon>Vertebrata</taxon>
        <taxon>Euteleostomi</taxon>
        <taxon>Actinopterygii</taxon>
        <taxon>Neopterygii</taxon>
        <taxon>Teleostei</taxon>
        <taxon>Neoteleostei</taxon>
        <taxon>Acanthomorphata</taxon>
        <taxon>Ovalentaria</taxon>
        <taxon>Atherinomorphae</taxon>
        <taxon>Cyprinodontiformes</taxon>
        <taxon>Nothobranchiidae</taxon>
        <taxon>Nothobranchius</taxon>
    </lineage>
</organism>
<feature type="non-terminal residue" evidence="1">
    <location>
        <position position="1"/>
    </location>
</feature>